<keyword evidence="2" id="KW-1185">Reference proteome</keyword>
<evidence type="ECO:0000313" key="2">
    <source>
        <dbReference type="Proteomes" id="UP000244334"/>
    </source>
</evidence>
<protein>
    <submittedName>
        <fullName evidence="1">Membrane protein</fullName>
    </submittedName>
</protein>
<evidence type="ECO:0000313" key="1">
    <source>
        <dbReference type="EMBL" id="RAP71346.1"/>
    </source>
</evidence>
<accession>A0A328TU06</accession>
<dbReference type="AlphaFoldDB" id="A0A328TU06"/>
<name>A0A328TU06_9GAMM</name>
<proteinExistence type="predicted"/>
<dbReference type="Proteomes" id="UP000244334">
    <property type="component" value="Unassembled WGS sequence"/>
</dbReference>
<organism evidence="1 2">
    <name type="scientific">Candidatus Erwinia dacicola</name>
    <dbReference type="NCBI Taxonomy" id="252393"/>
    <lineage>
        <taxon>Bacteria</taxon>
        <taxon>Pseudomonadati</taxon>
        <taxon>Pseudomonadota</taxon>
        <taxon>Gammaproteobacteria</taxon>
        <taxon>Enterobacterales</taxon>
        <taxon>Erwiniaceae</taxon>
        <taxon>Erwinia</taxon>
    </lineage>
</organism>
<comment type="caution">
    <text evidence="1">The sequence shown here is derived from an EMBL/GenBank/DDBJ whole genome shotgun (WGS) entry which is preliminary data.</text>
</comment>
<reference evidence="1" key="1">
    <citation type="submission" date="2018-04" db="EMBL/GenBank/DDBJ databases">
        <title>Genomes of the Obligate Erwinia dacicola and Facultative Enterobacter sp. OLF Endosymbionts of the Olive Fruit fly, Bactrocera oleae.</title>
        <authorList>
            <person name="Estes A.M."/>
            <person name="Hearn D.J."/>
            <person name="Agarwal S."/>
            <person name="Pierson E.A."/>
            <person name="Dunning-Hotopp J.C."/>
        </authorList>
    </citation>
    <scope>NUCLEOTIDE SEQUENCE [LARGE SCALE GENOMIC DNA]</scope>
    <source>
        <strain evidence="1">Oroville</strain>
    </source>
</reference>
<sequence length="38" mass="3964">MKNGSTAIKIVLIFSALAIIAAGNMDLSVRTEQQASSL</sequence>
<gene>
    <name evidence="1" type="ORF">ACZ87_01837</name>
</gene>
<dbReference type="EMBL" id="LJAM02000157">
    <property type="protein sequence ID" value="RAP71346.1"/>
    <property type="molecule type" value="Genomic_DNA"/>
</dbReference>